<evidence type="ECO:0000256" key="1">
    <source>
        <dbReference type="SAM" id="MobiDB-lite"/>
    </source>
</evidence>
<dbReference type="AlphaFoldDB" id="A0A3S5AJE2"/>
<name>A0A3S5AJE2_9PLAT</name>
<reference evidence="2" key="1">
    <citation type="submission" date="2018-11" db="EMBL/GenBank/DDBJ databases">
        <authorList>
            <consortium name="Pathogen Informatics"/>
        </authorList>
    </citation>
    <scope>NUCLEOTIDE SEQUENCE</scope>
</reference>
<dbReference type="EMBL" id="CAAALY010035742">
    <property type="protein sequence ID" value="VEL18127.1"/>
    <property type="molecule type" value="Genomic_DNA"/>
</dbReference>
<dbReference type="Proteomes" id="UP000784294">
    <property type="component" value="Unassembled WGS sequence"/>
</dbReference>
<proteinExistence type="predicted"/>
<gene>
    <name evidence="2" type="ORF">PXEA_LOCUS11567</name>
</gene>
<feature type="region of interest" description="Disordered" evidence="1">
    <location>
        <begin position="1"/>
        <end position="58"/>
    </location>
</feature>
<evidence type="ECO:0000313" key="2">
    <source>
        <dbReference type="EMBL" id="VEL18127.1"/>
    </source>
</evidence>
<organism evidence="2 3">
    <name type="scientific">Protopolystoma xenopodis</name>
    <dbReference type="NCBI Taxonomy" id="117903"/>
    <lineage>
        <taxon>Eukaryota</taxon>
        <taxon>Metazoa</taxon>
        <taxon>Spiralia</taxon>
        <taxon>Lophotrochozoa</taxon>
        <taxon>Platyhelminthes</taxon>
        <taxon>Monogenea</taxon>
        <taxon>Polyopisthocotylea</taxon>
        <taxon>Polystomatidea</taxon>
        <taxon>Polystomatidae</taxon>
        <taxon>Protopolystoma</taxon>
    </lineage>
</organism>
<protein>
    <submittedName>
        <fullName evidence="2">Uncharacterized protein</fullName>
    </submittedName>
</protein>
<accession>A0A3S5AJE2</accession>
<evidence type="ECO:0000313" key="3">
    <source>
        <dbReference type="Proteomes" id="UP000784294"/>
    </source>
</evidence>
<sequence>MEPLTNDVGETKSDAANHKECSRRRRTKPKVGSSRIACGAGAGRPTNELATKKSPRLGDNLTTVDGLLGAIKAVTRRSVAAEGVGQIWAMM</sequence>
<feature type="compositionally biased region" description="Basic and acidic residues" evidence="1">
    <location>
        <begin position="9"/>
        <end position="20"/>
    </location>
</feature>
<comment type="caution">
    <text evidence="2">The sequence shown here is derived from an EMBL/GenBank/DDBJ whole genome shotgun (WGS) entry which is preliminary data.</text>
</comment>
<keyword evidence="3" id="KW-1185">Reference proteome</keyword>